<evidence type="ECO:0000313" key="3">
    <source>
        <dbReference type="EMBL" id="AHL67602.1"/>
    </source>
</evidence>
<organism evidence="3 4">
    <name type="scientific">Chloriridovirus anopheles1</name>
    <dbReference type="NCBI Taxonomy" id="1465751"/>
    <lineage>
        <taxon>Viruses</taxon>
        <taxon>Varidnaviria</taxon>
        <taxon>Bamfordvirae</taxon>
        <taxon>Nucleocytoviricota</taxon>
        <taxon>Megaviricetes</taxon>
        <taxon>Pimascovirales</taxon>
        <taxon>Pimascovirales incertae sedis</taxon>
        <taxon>Iridoviridae</taxon>
        <taxon>Betairidovirinae</taxon>
        <taxon>Chloriridovirus</taxon>
    </lineage>
</organism>
<feature type="region of interest" description="Disordered" evidence="1">
    <location>
        <begin position="133"/>
        <end position="166"/>
    </location>
</feature>
<dbReference type="OrthoDB" id="5801at10239"/>
<feature type="compositionally biased region" description="Basic and acidic residues" evidence="1">
    <location>
        <begin position="138"/>
        <end position="166"/>
    </location>
</feature>
<gene>
    <name evidence="3" type="ORF">AMIV_111</name>
</gene>
<dbReference type="KEGG" id="vg:18938272"/>
<evidence type="ECO:0000313" key="4">
    <source>
        <dbReference type="Proteomes" id="UP000110868"/>
    </source>
</evidence>
<evidence type="ECO:0000259" key="2">
    <source>
        <dbReference type="Pfam" id="PF10553"/>
    </source>
</evidence>
<sequence>MSDRQERFSRLLDSLEIEYKEIKYDHPLAVEYPCIQKESKLLRETNNLEKKRWLCLDIKAFKNVIMSLQTENGNMVRRYYINLEEAMFAYGEYTHRFLVDKMQREARLRDLELSEAMTQLTIKESQLAIKDREEEELKEQLEQEKERAEQEKERAEQAAKEKDEMERYSNKLRDIVTVMKSKQPDQVIYIATTKAYAKQNRFKVGGVKSRSLLKGRLSTYNTGRPVGDKMYYAYISDTTDYNHLEQRIKKIIGDHIDNNEMYNLHYDSLEPLIEYLSDRFDEEVKRHKALFESLIKDTISKTPRVPEPILLNGSEYRRIRNGQVVSVQKMDLDAMSGEEKMAFVKSVFEEFSVLKGEHALDRKEFEAYLVEQHKAKFNKRALWSVTKMVADKMKKKIQY</sequence>
<name>W8QRI3_9VIRU</name>
<dbReference type="EMBL" id="KF938901">
    <property type="protein sequence ID" value="AHL67602.1"/>
    <property type="molecule type" value="Genomic_DNA"/>
</dbReference>
<proteinExistence type="predicted"/>
<feature type="domain" description="MSV199" evidence="2">
    <location>
        <begin position="4"/>
        <end position="87"/>
    </location>
</feature>
<keyword evidence="4" id="KW-1185">Reference proteome</keyword>
<evidence type="ECO:0000256" key="1">
    <source>
        <dbReference type="SAM" id="MobiDB-lite"/>
    </source>
</evidence>
<dbReference type="InterPro" id="IPR018879">
    <property type="entry name" value="MSV199_dom"/>
</dbReference>
<dbReference type="GeneID" id="18938272"/>
<protein>
    <recommendedName>
        <fullName evidence="2">MSV199 domain-containing protein</fullName>
    </recommendedName>
</protein>
<dbReference type="Pfam" id="PF10553">
    <property type="entry name" value="MSV199"/>
    <property type="match status" value="1"/>
</dbReference>
<dbReference type="RefSeq" id="YP_009021186.1">
    <property type="nucleotide sequence ID" value="NC_023848.1"/>
</dbReference>
<dbReference type="Proteomes" id="UP000110868">
    <property type="component" value="Segment"/>
</dbReference>
<reference evidence="3 4" key="1">
    <citation type="submission" date="2013-12" db="EMBL/GenBank/DDBJ databases">
        <authorList>
            <person name="Tong Y."/>
            <person name="Zhang J."/>
            <person name="Huang Y."/>
            <person name="Li S."/>
            <person name="Pei G."/>
            <person name="Zhang Z."/>
            <person name="Mi Z."/>
            <person name="An X."/>
        </authorList>
    </citation>
    <scope>NUCLEOTIDE SEQUENCE [LARGE SCALE GENOMIC DNA]</scope>
    <source>
        <strain evidence="3">AMIV</strain>
    </source>
</reference>
<accession>W8QRI3</accession>